<sequence>MAVVCAALMTVGALPATAQASPPASSSGASSGHFAPYPDGDVAPQAESGDIKACSCTYRQAVDDPHPSGGDTSVHGWWLKISGTCPSTANVEVHLQAYFCGSTGCGWISVASGSGDYSAGGGSGNRANARKACANSSTVGWRGFVDVDLNGVVDPSGYTYSAIKNLSCSP</sequence>
<keyword evidence="4" id="KW-1185">Reference proteome</keyword>
<feature type="signal peptide" evidence="2">
    <location>
        <begin position="1"/>
        <end position="20"/>
    </location>
</feature>
<reference evidence="3 4" key="1">
    <citation type="submission" date="2016-06" db="EMBL/GenBank/DDBJ databases">
        <authorList>
            <person name="Kjaerup R.B."/>
            <person name="Dalgaard T.S."/>
            <person name="Juul-Madsen H.R."/>
        </authorList>
    </citation>
    <scope>NUCLEOTIDE SEQUENCE [LARGE SCALE GENOMIC DNA]</scope>
    <source>
        <strain evidence="3 4">DSM 43913</strain>
    </source>
</reference>
<feature type="chain" id="PRO_5008716445" description="Peptidase inhibitor family I36" evidence="2">
    <location>
        <begin position="21"/>
        <end position="170"/>
    </location>
</feature>
<feature type="compositionally biased region" description="Low complexity" evidence="1">
    <location>
        <begin position="18"/>
        <end position="31"/>
    </location>
</feature>
<accession>A0A1C5GA53</accession>
<proteinExistence type="predicted"/>
<protein>
    <recommendedName>
        <fullName evidence="5">Peptidase inhibitor family I36</fullName>
    </recommendedName>
</protein>
<keyword evidence="2" id="KW-0732">Signal</keyword>
<evidence type="ECO:0000313" key="3">
    <source>
        <dbReference type="EMBL" id="SCG16432.1"/>
    </source>
</evidence>
<dbReference type="Proteomes" id="UP000198251">
    <property type="component" value="Chromosome I"/>
</dbReference>
<organism evidence="3 4">
    <name type="scientific">Micromonospora echinofusca</name>
    <dbReference type="NCBI Taxonomy" id="47858"/>
    <lineage>
        <taxon>Bacteria</taxon>
        <taxon>Bacillati</taxon>
        <taxon>Actinomycetota</taxon>
        <taxon>Actinomycetes</taxon>
        <taxon>Micromonosporales</taxon>
        <taxon>Micromonosporaceae</taxon>
        <taxon>Micromonospora</taxon>
    </lineage>
</organism>
<gene>
    <name evidence="3" type="ORF">GA0070610_2695</name>
</gene>
<name>A0A1C5GA53_MICEH</name>
<dbReference type="EMBL" id="LT607733">
    <property type="protein sequence ID" value="SCG16432.1"/>
    <property type="molecule type" value="Genomic_DNA"/>
</dbReference>
<evidence type="ECO:0000256" key="1">
    <source>
        <dbReference type="SAM" id="MobiDB-lite"/>
    </source>
</evidence>
<evidence type="ECO:0008006" key="5">
    <source>
        <dbReference type="Google" id="ProtNLM"/>
    </source>
</evidence>
<feature type="region of interest" description="Disordered" evidence="1">
    <location>
        <begin position="18"/>
        <end position="42"/>
    </location>
</feature>
<evidence type="ECO:0000256" key="2">
    <source>
        <dbReference type="SAM" id="SignalP"/>
    </source>
</evidence>
<evidence type="ECO:0000313" key="4">
    <source>
        <dbReference type="Proteomes" id="UP000198251"/>
    </source>
</evidence>
<dbReference type="AlphaFoldDB" id="A0A1C5GA53"/>